<feature type="domain" description="SGNH hydrolase-type esterase" evidence="1">
    <location>
        <begin position="10"/>
        <end position="206"/>
    </location>
</feature>
<dbReference type="PANTHER" id="PTHR30383">
    <property type="entry name" value="THIOESTERASE 1/PROTEASE 1/LYSOPHOSPHOLIPASE L1"/>
    <property type="match status" value="1"/>
</dbReference>
<reference evidence="2" key="1">
    <citation type="submission" date="2020-08" db="EMBL/GenBank/DDBJ databases">
        <title>Genome public.</title>
        <authorList>
            <person name="Liu C."/>
            <person name="Sun Q."/>
        </authorList>
    </citation>
    <scope>NUCLEOTIDE SEQUENCE</scope>
    <source>
        <strain evidence="2">NSJ-50</strain>
    </source>
</reference>
<evidence type="ECO:0000313" key="3">
    <source>
        <dbReference type="Proteomes" id="UP000647416"/>
    </source>
</evidence>
<proteinExistence type="predicted"/>
<dbReference type="SUPFAM" id="SSF52266">
    <property type="entry name" value="SGNH hydrolase"/>
    <property type="match status" value="1"/>
</dbReference>
<dbReference type="Proteomes" id="UP000647416">
    <property type="component" value="Unassembled WGS sequence"/>
</dbReference>
<organism evidence="2 3">
    <name type="scientific">Qingrenia yutianensis</name>
    <dbReference type="NCBI Taxonomy" id="2763676"/>
    <lineage>
        <taxon>Bacteria</taxon>
        <taxon>Bacillati</taxon>
        <taxon>Bacillota</taxon>
        <taxon>Clostridia</taxon>
        <taxon>Eubacteriales</taxon>
        <taxon>Oscillospiraceae</taxon>
        <taxon>Qingrenia</taxon>
    </lineage>
</organism>
<dbReference type="EMBL" id="JACRTE010000004">
    <property type="protein sequence ID" value="MBC8596286.1"/>
    <property type="molecule type" value="Genomic_DNA"/>
</dbReference>
<keyword evidence="2" id="KW-0378">Hydrolase</keyword>
<keyword evidence="3" id="KW-1185">Reference proteome</keyword>
<name>A0A926FAD5_9FIRM</name>
<dbReference type="Pfam" id="PF13472">
    <property type="entry name" value="Lipase_GDSL_2"/>
    <property type="match status" value="1"/>
</dbReference>
<dbReference type="AlphaFoldDB" id="A0A926FAD5"/>
<dbReference type="InterPro" id="IPR051532">
    <property type="entry name" value="Ester_Hydrolysis_Enzymes"/>
</dbReference>
<dbReference type="InterPro" id="IPR036514">
    <property type="entry name" value="SGNH_hydro_sf"/>
</dbReference>
<dbReference type="GO" id="GO:0004622">
    <property type="term" value="F:phosphatidylcholine lysophospholipase activity"/>
    <property type="evidence" value="ECO:0007669"/>
    <property type="project" value="TreeGrafter"/>
</dbReference>
<evidence type="ECO:0000313" key="2">
    <source>
        <dbReference type="EMBL" id="MBC8596286.1"/>
    </source>
</evidence>
<dbReference type="Gene3D" id="3.40.50.1110">
    <property type="entry name" value="SGNH hydrolase"/>
    <property type="match status" value="1"/>
</dbReference>
<dbReference type="RefSeq" id="WP_178348060.1">
    <property type="nucleotide sequence ID" value="NZ_JACRTE010000004.1"/>
</dbReference>
<protein>
    <submittedName>
        <fullName evidence="2">SGNH/GDSL hydrolase family protein</fullName>
    </submittedName>
</protein>
<evidence type="ECO:0000259" key="1">
    <source>
        <dbReference type="Pfam" id="PF13472"/>
    </source>
</evidence>
<dbReference type="PANTHER" id="PTHR30383:SF5">
    <property type="entry name" value="SGNH HYDROLASE-TYPE ESTERASE DOMAIN-CONTAINING PROTEIN"/>
    <property type="match status" value="1"/>
</dbReference>
<gene>
    <name evidence="2" type="ORF">H8706_05310</name>
</gene>
<accession>A0A926FAD5</accession>
<sequence>MELKGKIVNFLGDSITAGAGATCNENCFCSVLEKEFELKSANNYGIGGTRIARQIVASKISKMDKYFASRIEEMDENADAVVVFGGTNDFGHGDAPIGSFDDRTPDTFYGACHDLFTRLIEKFSDVPIVVVTPLHRTNEDNPRGDGDKAYNYGVLKDYVDIILEVARYYSLPVCDLFAHSGLQPKIPVINEKYYKDGLHPNDRGHAYVADKIGKFLLTL</sequence>
<comment type="caution">
    <text evidence="2">The sequence shown here is derived from an EMBL/GenBank/DDBJ whole genome shotgun (WGS) entry which is preliminary data.</text>
</comment>
<dbReference type="InterPro" id="IPR013830">
    <property type="entry name" value="SGNH_hydro"/>
</dbReference>
<dbReference type="CDD" id="cd00229">
    <property type="entry name" value="SGNH_hydrolase"/>
    <property type="match status" value="1"/>
</dbReference>